<proteinExistence type="predicted"/>
<feature type="transmembrane region" description="Helical" evidence="5">
    <location>
        <begin position="199"/>
        <end position="219"/>
    </location>
</feature>
<keyword evidence="3 5" id="KW-1133">Transmembrane helix</keyword>
<sequence>MAYLTLDATRAVFAIVLLFSTLLKLLFIGLLFKTQSYISKYLQDMDFDNIYIGDVYERIDERRKNESRMYLLPLKSHERKTVFWHKIGYTGAEWVRAIKAVIKSTILGIGLTMLFAADNYLHSLMYVLDVVTQGDLKLGGSSGQSNTAAAATLLAGDGFAAELIKGILDGFLNLMNIDLTYKLSGCAPKVILSSHDLRFRFGILWATLLLLGIFSGYLLRLRHIVVGFFYPMAHQRRQVHLYNTMLANRMRDLNTNRNLLVQRVKENRLQHEVRLLSKPSMIAEVAPKLAKVLRLTKGTCVICRDTREPGSEMYICPVDGCATCHQCQRIISNDPEFCVACVDRNEASITDALGKLEQIYKNRSPNLT</sequence>
<dbReference type="GO" id="GO:0016020">
    <property type="term" value="C:membrane"/>
    <property type="evidence" value="ECO:0007669"/>
    <property type="project" value="UniProtKB-SubCell"/>
</dbReference>
<dbReference type="PANTHER" id="PTHR21041:SF17">
    <property type="entry name" value="E3 UBIQUITIN-PROTEIN LIGASE DCST1"/>
    <property type="match status" value="1"/>
</dbReference>
<protein>
    <recommendedName>
        <fullName evidence="6">Dendritic cell-specific transmembrane protein-like domain-containing protein</fullName>
    </recommendedName>
</protein>
<evidence type="ECO:0000256" key="1">
    <source>
        <dbReference type="ARBA" id="ARBA00004141"/>
    </source>
</evidence>
<evidence type="ECO:0000256" key="3">
    <source>
        <dbReference type="ARBA" id="ARBA00022989"/>
    </source>
</evidence>
<evidence type="ECO:0000256" key="2">
    <source>
        <dbReference type="ARBA" id="ARBA00022692"/>
    </source>
</evidence>
<evidence type="ECO:0000259" key="6">
    <source>
        <dbReference type="Pfam" id="PF07782"/>
    </source>
</evidence>
<keyword evidence="8" id="KW-1185">Reference proteome</keyword>
<feature type="transmembrane region" description="Helical" evidence="5">
    <location>
        <begin position="106"/>
        <end position="128"/>
    </location>
</feature>
<dbReference type="PANTHER" id="PTHR21041">
    <property type="entry name" value="DENDRITIC CELL-SPECIFIC TRANSMEMBRANE PROTEIN"/>
    <property type="match status" value="1"/>
</dbReference>
<name>A0A3P7EZT2_HYDTA</name>
<keyword evidence="2 5" id="KW-0812">Transmembrane</keyword>
<dbReference type="AlphaFoldDB" id="A0A3P7EZT2"/>
<evidence type="ECO:0000313" key="7">
    <source>
        <dbReference type="EMBL" id="VDM26923.1"/>
    </source>
</evidence>
<reference evidence="7 8" key="1">
    <citation type="submission" date="2018-11" db="EMBL/GenBank/DDBJ databases">
        <authorList>
            <consortium name="Pathogen Informatics"/>
        </authorList>
    </citation>
    <scope>NUCLEOTIDE SEQUENCE [LARGE SCALE GENOMIC DNA]</scope>
</reference>
<dbReference type="InterPro" id="IPR012858">
    <property type="entry name" value="DC_STAMP-like"/>
</dbReference>
<gene>
    <name evidence="7" type="ORF">TTAC_LOCUS5411</name>
</gene>
<accession>A0A3P7EZT2</accession>
<comment type="subcellular location">
    <subcellularLocation>
        <location evidence="1">Membrane</location>
        <topology evidence="1">Multi-pass membrane protein</topology>
    </subcellularLocation>
</comment>
<dbReference type="EMBL" id="UYWX01007401">
    <property type="protein sequence ID" value="VDM26923.1"/>
    <property type="molecule type" value="Genomic_DNA"/>
</dbReference>
<dbReference type="OrthoDB" id="5985669at2759"/>
<evidence type="ECO:0000256" key="5">
    <source>
        <dbReference type="SAM" id="Phobius"/>
    </source>
</evidence>
<evidence type="ECO:0000313" key="8">
    <source>
        <dbReference type="Proteomes" id="UP000274429"/>
    </source>
</evidence>
<evidence type="ECO:0000256" key="4">
    <source>
        <dbReference type="ARBA" id="ARBA00023136"/>
    </source>
</evidence>
<keyword evidence="4 5" id="KW-0472">Membrane</keyword>
<feature type="transmembrane region" description="Helical" evidence="5">
    <location>
        <begin position="12"/>
        <end position="32"/>
    </location>
</feature>
<dbReference type="InterPro" id="IPR051856">
    <property type="entry name" value="CSR-E3_Ligase_Protein"/>
</dbReference>
<organism evidence="7 8">
    <name type="scientific">Hydatigena taeniaeformis</name>
    <name type="common">Feline tapeworm</name>
    <name type="synonym">Taenia taeniaeformis</name>
    <dbReference type="NCBI Taxonomy" id="6205"/>
    <lineage>
        <taxon>Eukaryota</taxon>
        <taxon>Metazoa</taxon>
        <taxon>Spiralia</taxon>
        <taxon>Lophotrochozoa</taxon>
        <taxon>Platyhelminthes</taxon>
        <taxon>Cestoda</taxon>
        <taxon>Eucestoda</taxon>
        <taxon>Cyclophyllidea</taxon>
        <taxon>Taeniidae</taxon>
        <taxon>Hydatigera</taxon>
    </lineage>
</organism>
<dbReference type="Proteomes" id="UP000274429">
    <property type="component" value="Unassembled WGS sequence"/>
</dbReference>
<feature type="domain" description="Dendritic cell-specific transmembrane protein-like" evidence="6">
    <location>
        <begin position="47"/>
        <end position="242"/>
    </location>
</feature>
<dbReference type="Pfam" id="PF07782">
    <property type="entry name" value="DC_STAMP"/>
    <property type="match status" value="1"/>
</dbReference>